<reference evidence="1" key="1">
    <citation type="journal article" date="2023" name="Science">
        <title>Genome structures resolve the early diversification of teleost fishes.</title>
        <authorList>
            <person name="Parey E."/>
            <person name="Louis A."/>
            <person name="Montfort J."/>
            <person name="Bouchez O."/>
            <person name="Roques C."/>
            <person name="Iampietro C."/>
            <person name="Lluch J."/>
            <person name="Castinel A."/>
            <person name="Donnadieu C."/>
            <person name="Desvignes T."/>
            <person name="Floi Bucao C."/>
            <person name="Jouanno E."/>
            <person name="Wen M."/>
            <person name="Mejri S."/>
            <person name="Dirks R."/>
            <person name="Jansen H."/>
            <person name="Henkel C."/>
            <person name="Chen W.J."/>
            <person name="Zahm M."/>
            <person name="Cabau C."/>
            <person name="Klopp C."/>
            <person name="Thompson A.W."/>
            <person name="Robinson-Rechavi M."/>
            <person name="Braasch I."/>
            <person name="Lecointre G."/>
            <person name="Bobe J."/>
            <person name="Postlethwait J.H."/>
            <person name="Berthelot C."/>
            <person name="Roest Crollius H."/>
            <person name="Guiguen Y."/>
        </authorList>
    </citation>
    <scope>NUCLEOTIDE SEQUENCE</scope>
    <source>
        <strain evidence="1">WJC10195</strain>
    </source>
</reference>
<proteinExistence type="predicted"/>
<dbReference type="AlphaFoldDB" id="A0A9Q1EAR1"/>
<sequence length="165" mass="18585">MWNVDETGVTTVHRPDRVVARQGFKQVGSLTSAERATLVTIACAVSAKGNTPRQGDQPRVIEARMHYFQDCANILLLAREKQRIKVDRMTIAVYPDYTARVARAQAGYNGVRQQLRGLEGVQYGILYPACLRITHNNQERIFSTPEEAQTYITRNISAHRATPDK</sequence>
<keyword evidence="2" id="KW-1185">Reference proteome</keyword>
<organism evidence="1 2">
    <name type="scientific">Synaphobranchus kaupii</name>
    <name type="common">Kaup's arrowtooth eel</name>
    <dbReference type="NCBI Taxonomy" id="118154"/>
    <lineage>
        <taxon>Eukaryota</taxon>
        <taxon>Metazoa</taxon>
        <taxon>Chordata</taxon>
        <taxon>Craniata</taxon>
        <taxon>Vertebrata</taxon>
        <taxon>Euteleostomi</taxon>
        <taxon>Actinopterygii</taxon>
        <taxon>Neopterygii</taxon>
        <taxon>Teleostei</taxon>
        <taxon>Anguilliformes</taxon>
        <taxon>Synaphobranchidae</taxon>
        <taxon>Synaphobranchus</taxon>
    </lineage>
</organism>
<name>A0A9Q1EAR1_SYNKA</name>
<dbReference type="EMBL" id="JAINUF010000020">
    <property type="protein sequence ID" value="KAJ8335352.1"/>
    <property type="molecule type" value="Genomic_DNA"/>
</dbReference>
<dbReference type="Gene3D" id="3.30.250.20">
    <property type="entry name" value="L1 transposable element, C-terminal domain"/>
    <property type="match status" value="1"/>
</dbReference>
<dbReference type="OrthoDB" id="8951597at2759"/>
<comment type="caution">
    <text evidence="1">The sequence shown here is derived from an EMBL/GenBank/DDBJ whole genome shotgun (WGS) entry which is preliminary data.</text>
</comment>
<dbReference type="Proteomes" id="UP001152622">
    <property type="component" value="Chromosome 20"/>
</dbReference>
<dbReference type="InterPro" id="IPR042566">
    <property type="entry name" value="L1_C"/>
</dbReference>
<evidence type="ECO:0000313" key="1">
    <source>
        <dbReference type="EMBL" id="KAJ8335352.1"/>
    </source>
</evidence>
<protein>
    <submittedName>
        <fullName evidence="1">Uncharacterized protein</fullName>
    </submittedName>
</protein>
<evidence type="ECO:0000313" key="2">
    <source>
        <dbReference type="Proteomes" id="UP001152622"/>
    </source>
</evidence>
<gene>
    <name evidence="1" type="ORF">SKAU_G00386940</name>
</gene>
<accession>A0A9Q1EAR1</accession>